<evidence type="ECO:0000313" key="1">
    <source>
        <dbReference type="EMBL" id="MPM98127.1"/>
    </source>
</evidence>
<organism evidence="1">
    <name type="scientific">bioreactor metagenome</name>
    <dbReference type="NCBI Taxonomy" id="1076179"/>
    <lineage>
        <taxon>unclassified sequences</taxon>
        <taxon>metagenomes</taxon>
        <taxon>ecological metagenomes</taxon>
    </lineage>
</organism>
<gene>
    <name evidence="1" type="ORF">SDC9_145310</name>
</gene>
<reference evidence="1" key="1">
    <citation type="submission" date="2019-08" db="EMBL/GenBank/DDBJ databases">
        <authorList>
            <person name="Kucharzyk K."/>
            <person name="Murdoch R.W."/>
            <person name="Higgins S."/>
            <person name="Loffler F."/>
        </authorList>
    </citation>
    <scope>NUCLEOTIDE SEQUENCE</scope>
</reference>
<comment type="caution">
    <text evidence="1">The sequence shown here is derived from an EMBL/GenBank/DDBJ whole genome shotgun (WGS) entry which is preliminary data.</text>
</comment>
<accession>A0A645E8A0</accession>
<dbReference type="AlphaFoldDB" id="A0A645E8A0"/>
<dbReference type="EMBL" id="VSSQ01044316">
    <property type="protein sequence ID" value="MPM98127.1"/>
    <property type="molecule type" value="Genomic_DNA"/>
</dbReference>
<sequence>MGPYPEHQKNAAASVDHRNDLFFCHGLLRVRLAGGEYRLPQLRRESFVRVAEAEEAALLCKLHEVSPVRTYASRPSDPLRKLLGLLYVIRERETEKSQIHIERQCESPRSCQYSSVGLPELGGIV</sequence>
<protein>
    <submittedName>
        <fullName evidence="1">Uncharacterized protein</fullName>
    </submittedName>
</protein>
<proteinExistence type="predicted"/>
<name>A0A645E8A0_9ZZZZ</name>